<evidence type="ECO:0000313" key="1">
    <source>
        <dbReference type="EMBL" id="KPA91260.1"/>
    </source>
</evidence>
<reference evidence="1 2" key="1">
    <citation type="journal article" date="2015" name="PLoS ONE">
        <title>Rice-Infecting Pseudomonas Genomes Are Highly Accessorized and Harbor Multiple Putative Virulence Mechanisms to Cause Sheath Brown Rot.</title>
        <authorList>
            <person name="Quibod I.L."/>
            <person name="Grande G."/>
            <person name="Oreiro E.G."/>
            <person name="Borja F.N."/>
            <person name="Dossa G.S."/>
            <person name="Mauleon R."/>
            <person name="Cruz C.V."/>
            <person name="Oliva R."/>
        </authorList>
    </citation>
    <scope>NUCLEOTIDE SEQUENCE [LARGE SCALE GENOMIC DNA]</scope>
    <source>
        <strain evidence="1 2">IRRI 6609</strain>
    </source>
</reference>
<name>A0A0M9GHT9_9PSED</name>
<organism evidence="1 2">
    <name type="scientific">Pseudomonas asplenii</name>
    <dbReference type="NCBI Taxonomy" id="53407"/>
    <lineage>
        <taxon>Bacteria</taxon>
        <taxon>Pseudomonadati</taxon>
        <taxon>Pseudomonadota</taxon>
        <taxon>Gammaproteobacteria</taxon>
        <taxon>Pseudomonadales</taxon>
        <taxon>Pseudomonadaceae</taxon>
        <taxon>Pseudomonas</taxon>
    </lineage>
</organism>
<protein>
    <submittedName>
        <fullName evidence="1">Uncharacterized protein</fullName>
    </submittedName>
</protein>
<proteinExistence type="predicted"/>
<keyword evidence="2" id="KW-1185">Reference proteome</keyword>
<dbReference type="EMBL" id="JSYZ01000007">
    <property type="protein sequence ID" value="KPA91260.1"/>
    <property type="molecule type" value="Genomic_DNA"/>
</dbReference>
<dbReference type="Proteomes" id="UP000037931">
    <property type="component" value="Unassembled WGS sequence"/>
</dbReference>
<gene>
    <name evidence="1" type="ORF">PF66_02143</name>
</gene>
<accession>A0A0M9GHT9</accession>
<dbReference type="PATRIC" id="fig|50340.43.peg.5511"/>
<comment type="caution">
    <text evidence="1">The sequence shown here is derived from an EMBL/GenBank/DDBJ whole genome shotgun (WGS) entry which is preliminary data.</text>
</comment>
<dbReference type="RefSeq" id="WP_054062621.1">
    <property type="nucleotide sequence ID" value="NZ_JAQMZR010000005.1"/>
</dbReference>
<dbReference type="AlphaFoldDB" id="A0A0M9GHT9"/>
<evidence type="ECO:0000313" key="2">
    <source>
        <dbReference type="Proteomes" id="UP000037931"/>
    </source>
</evidence>
<sequence>MPFTRPPEALARQIEQLEEAVVRMREQASVLAGERLFVAAEQLLENASTLEHATANLKSTAGR</sequence>